<accession>A0A7K4MR53</accession>
<dbReference type="EMBL" id="JACASV010000101">
    <property type="protein sequence ID" value="NWJ44063.1"/>
    <property type="molecule type" value="Genomic_DNA"/>
</dbReference>
<evidence type="ECO:0000313" key="2">
    <source>
        <dbReference type="Proteomes" id="UP000523105"/>
    </source>
</evidence>
<sequence>MLGITYYHQTIRKYVAVFGTLFNDINIVRKNSSGVITEQIKVPIAYEAKDKMLLHIRKMSTTDASVMTTLPRMGLVMSGITYDGTRKLNTIGQVYAANTEAGTSTLMKQYNPVPYNFDFGLTAAVENAEDGAQIFEQIVPFFTPEFSVNVKLIPEMNISPDIVIILNDVTVEDSYEGEFSLKREIIWSFNFMLKGYIYPDVKSGSVVKTVLVHLRTPGTSEIEEPEYIILEDSTTFTTNYLILNADAGSPNATGIMKVLNESSSTETGAAGIKSRITTTPNPTDVTASDDFGYTQTFEYFDDTIDNDPTTGLDVTL</sequence>
<gene>
    <name evidence="1" type="ORF">HX837_07685</name>
</gene>
<dbReference type="InterPro" id="IPR031997">
    <property type="entry name" value="T4-gp15_tss"/>
</dbReference>
<dbReference type="Pfam" id="PF16724">
    <property type="entry name" value="T4-gp15_tss"/>
    <property type="match status" value="1"/>
</dbReference>
<comment type="caution">
    <text evidence="1">The sequence shown here is derived from an EMBL/GenBank/DDBJ whole genome shotgun (WGS) entry which is preliminary data.</text>
</comment>
<evidence type="ECO:0000313" key="1">
    <source>
        <dbReference type="EMBL" id="NWJ44063.1"/>
    </source>
</evidence>
<name>A0A7K4MR53_9ARCH</name>
<dbReference type="Gene3D" id="3.30.2000.40">
    <property type="entry name" value="Myoviridae tail sheath stabiliser"/>
    <property type="match status" value="1"/>
</dbReference>
<dbReference type="AlphaFoldDB" id="A0A7K4MR53"/>
<dbReference type="Proteomes" id="UP000523105">
    <property type="component" value="Unassembled WGS sequence"/>
</dbReference>
<proteinExistence type="predicted"/>
<dbReference type="InterPro" id="IPR038553">
    <property type="entry name" value="T4-gp15_tss_sf"/>
</dbReference>
<organism evidence="1 2">
    <name type="scientific">Marine Group I thaumarchaeote</name>
    <dbReference type="NCBI Taxonomy" id="2511932"/>
    <lineage>
        <taxon>Archaea</taxon>
        <taxon>Nitrososphaerota</taxon>
        <taxon>Marine Group I</taxon>
    </lineage>
</organism>
<reference evidence="1 2" key="1">
    <citation type="journal article" date="2019" name="Environ. Microbiol.">
        <title>Genomics insights into ecotype formation of ammonia-oxidizing archaea in the deep ocean.</title>
        <authorList>
            <person name="Wang Y."/>
            <person name="Huang J.M."/>
            <person name="Cui G.J."/>
            <person name="Nunoura T."/>
            <person name="Takaki Y."/>
            <person name="Li W.L."/>
            <person name="Li J."/>
            <person name="Gao Z.M."/>
            <person name="Takai K."/>
            <person name="Zhang A.Q."/>
            <person name="Stepanauskas R."/>
        </authorList>
    </citation>
    <scope>NUCLEOTIDE SEQUENCE [LARGE SCALE GENOMIC DNA]</scope>
    <source>
        <strain evidence="1 2">L15b</strain>
    </source>
</reference>
<protein>
    <submittedName>
        <fullName evidence="1">Tail sheath stabilizer and completion protein</fullName>
    </submittedName>
</protein>